<dbReference type="InterPro" id="IPR048324">
    <property type="entry name" value="ZSWIM1-3_RNaseH-like"/>
</dbReference>
<dbReference type="Pfam" id="PF21056">
    <property type="entry name" value="ZSWIM1-3_RNaseH-like"/>
    <property type="match status" value="1"/>
</dbReference>
<proteinExistence type="predicted"/>
<feature type="non-terminal residue" evidence="2">
    <location>
        <position position="179"/>
    </location>
</feature>
<keyword evidence="3" id="KW-1185">Reference proteome</keyword>
<dbReference type="PANTHER" id="PTHR31569">
    <property type="entry name" value="SWIM-TYPE DOMAIN-CONTAINING PROTEIN"/>
    <property type="match status" value="1"/>
</dbReference>
<dbReference type="Proteomes" id="UP001146120">
    <property type="component" value="Unassembled WGS sequence"/>
</dbReference>
<evidence type="ECO:0000313" key="3">
    <source>
        <dbReference type="Proteomes" id="UP001146120"/>
    </source>
</evidence>
<feature type="domain" description="ZSWIM1/3 RNaseH-like" evidence="1">
    <location>
        <begin position="3"/>
        <end position="61"/>
    </location>
</feature>
<accession>A0AAV2Z5B8</accession>
<gene>
    <name evidence="2" type="ORF">N0F65_011035</name>
</gene>
<organism evidence="2 3">
    <name type="scientific">Lagenidium giganteum</name>
    <dbReference type="NCBI Taxonomy" id="4803"/>
    <lineage>
        <taxon>Eukaryota</taxon>
        <taxon>Sar</taxon>
        <taxon>Stramenopiles</taxon>
        <taxon>Oomycota</taxon>
        <taxon>Peronosporomycetes</taxon>
        <taxon>Pythiales</taxon>
        <taxon>Pythiaceae</taxon>
    </lineage>
</organism>
<evidence type="ECO:0000259" key="1">
    <source>
        <dbReference type="Pfam" id="PF21056"/>
    </source>
</evidence>
<dbReference type="InterPro" id="IPR052579">
    <property type="entry name" value="Zinc_finger_SWIM"/>
</dbReference>
<evidence type="ECO:0000313" key="2">
    <source>
        <dbReference type="EMBL" id="DBA02563.1"/>
    </source>
</evidence>
<reference evidence="2" key="2">
    <citation type="journal article" date="2023" name="Microbiol Resour">
        <title>Decontamination and Annotation of the Draft Genome Sequence of the Oomycete Lagenidium giganteum ARSEF 373.</title>
        <authorList>
            <person name="Morgan W.R."/>
            <person name="Tartar A."/>
        </authorList>
    </citation>
    <scope>NUCLEOTIDE SEQUENCE</scope>
    <source>
        <strain evidence="2">ARSEF 373</strain>
    </source>
</reference>
<name>A0AAV2Z5B8_9STRA</name>
<sequence length="179" mass="20832">MRTWFVQHAYAGSETRPNLMFCLNAFTKNNPAHDETRAIIVGKNMTEIGVLQDAFPSAGVLTCWFHVLKHFKGQKYAQMAEVLYSCHICQFMIMYAHKLVYASSEADFLETRNAIIAQLRVSSKTEPMILHPFEEYFMKKWDACRDMWVKFARDDDVVRLGNNTNFATALVYREYEHAQ</sequence>
<comment type="caution">
    <text evidence="2">The sequence shown here is derived from an EMBL/GenBank/DDBJ whole genome shotgun (WGS) entry which is preliminary data.</text>
</comment>
<dbReference type="EMBL" id="DAKRPA010000030">
    <property type="protein sequence ID" value="DBA02563.1"/>
    <property type="molecule type" value="Genomic_DNA"/>
</dbReference>
<dbReference type="PANTHER" id="PTHR31569:SF4">
    <property type="entry name" value="SWIM-TYPE DOMAIN-CONTAINING PROTEIN"/>
    <property type="match status" value="1"/>
</dbReference>
<reference evidence="2" key="1">
    <citation type="submission" date="2022-11" db="EMBL/GenBank/DDBJ databases">
        <authorList>
            <person name="Morgan W.R."/>
            <person name="Tartar A."/>
        </authorList>
    </citation>
    <scope>NUCLEOTIDE SEQUENCE</scope>
    <source>
        <strain evidence="2">ARSEF 373</strain>
    </source>
</reference>
<dbReference type="AlphaFoldDB" id="A0AAV2Z5B8"/>
<protein>
    <recommendedName>
        <fullName evidence="1">ZSWIM1/3 RNaseH-like domain-containing protein</fullName>
    </recommendedName>
</protein>